<evidence type="ECO:0000259" key="3">
    <source>
        <dbReference type="Pfam" id="PF08508"/>
    </source>
</evidence>
<feature type="transmembrane region" description="Helical" evidence="2">
    <location>
        <begin position="106"/>
        <end position="125"/>
    </location>
</feature>
<reference key="1">
    <citation type="journal article" date="2014" name="PLoS Genet.">
        <title>Signature Gene Expression Reveals Novel Clues to the Molecular Mechanisms of Dimorphic Transition in Penicillium marneffei.</title>
        <authorList>
            <person name="Yang E."/>
            <person name="Wang G."/>
            <person name="Cai J."/>
            <person name="Woo P.C."/>
            <person name="Lau S.K."/>
            <person name="Yuen K.-Y."/>
            <person name="Chow W.-N."/>
            <person name="Lin X."/>
        </authorList>
    </citation>
    <scope>NUCLEOTIDE SEQUENCE [LARGE SCALE GENOMIC DNA]</scope>
    <source>
        <strain>PM1</strain>
    </source>
</reference>
<feature type="domain" description="DUF1746" evidence="3">
    <location>
        <begin position="58"/>
        <end position="171"/>
    </location>
</feature>
<evidence type="ECO:0000256" key="1">
    <source>
        <dbReference type="SAM" id="MobiDB-lite"/>
    </source>
</evidence>
<keyword evidence="4" id="KW-0436">Ligase</keyword>
<comment type="caution">
    <text evidence="4">The sequence shown here is derived from an EMBL/GenBank/DDBJ whole genome shotgun (WGS) entry which is preliminary data.</text>
</comment>
<dbReference type="AlphaFoldDB" id="A0A093VH12"/>
<keyword evidence="2" id="KW-1133">Transmembrane helix</keyword>
<dbReference type="GO" id="GO:0016874">
    <property type="term" value="F:ligase activity"/>
    <property type="evidence" value="ECO:0007669"/>
    <property type="project" value="UniProtKB-KW"/>
</dbReference>
<dbReference type="GO" id="GO:0044695">
    <property type="term" value="C:Dsc E3 ubiquitin ligase complex"/>
    <property type="evidence" value="ECO:0007669"/>
    <property type="project" value="InterPro"/>
</dbReference>
<evidence type="ECO:0000256" key="2">
    <source>
        <dbReference type="SAM" id="Phobius"/>
    </source>
</evidence>
<dbReference type="InterPro" id="IPR038967">
    <property type="entry name" value="Dsc4-like"/>
</dbReference>
<dbReference type="PANTHER" id="PTHR39405">
    <property type="entry name" value="DSC E3 UBIQUITIN LIGASE COMPLEX SUBUNIT 4"/>
    <property type="match status" value="1"/>
</dbReference>
<feature type="compositionally biased region" description="Basic and acidic residues" evidence="1">
    <location>
        <begin position="207"/>
        <end position="218"/>
    </location>
</feature>
<reference evidence="4" key="2">
    <citation type="journal article" date="2014" name="PLoS Genet.">
        <title>Signature gene expression reveals novel clues to the molecular mechanisms of dimorphic transition in Penicillium marneffei.</title>
        <authorList>
            <person name="Yang E."/>
            <person name="Wang G."/>
            <person name="Cai J."/>
            <person name="Woo P.C."/>
            <person name="Lau S.K."/>
            <person name="Yuen K.-Y."/>
            <person name="Chow W.-N."/>
            <person name="Lin X."/>
        </authorList>
    </citation>
    <scope>NUCLEOTIDE SEQUENCE</scope>
    <source>
        <strain evidence="4">PM1</strain>
    </source>
</reference>
<accession>A0A093VH12</accession>
<gene>
    <name evidence="4" type="ORF">GQ26_0042160</name>
</gene>
<dbReference type="EMBL" id="JPOX01000004">
    <property type="protein sequence ID" value="KFX51837.1"/>
    <property type="molecule type" value="Genomic_DNA"/>
</dbReference>
<dbReference type="PANTHER" id="PTHR39405:SF1">
    <property type="entry name" value="DSC E3 UBIQUITIN LIGASE COMPLEX SUBUNIT 4"/>
    <property type="match status" value="1"/>
</dbReference>
<keyword evidence="2" id="KW-0472">Membrane</keyword>
<keyword evidence="2" id="KW-0812">Transmembrane</keyword>
<dbReference type="GO" id="GO:0005783">
    <property type="term" value="C:endoplasmic reticulum"/>
    <property type="evidence" value="ECO:0007669"/>
    <property type="project" value="TreeGrafter"/>
</dbReference>
<name>A0A093VH12_TALMA</name>
<protein>
    <submittedName>
        <fullName evidence="4">DSC E3 ubiquitin ligase complex subunit 4</fullName>
    </submittedName>
</protein>
<organism evidence="4">
    <name type="scientific">Talaromyces marneffei PM1</name>
    <dbReference type="NCBI Taxonomy" id="1077442"/>
    <lineage>
        <taxon>Eukaryota</taxon>
        <taxon>Fungi</taxon>
        <taxon>Dikarya</taxon>
        <taxon>Ascomycota</taxon>
        <taxon>Pezizomycotina</taxon>
        <taxon>Eurotiomycetes</taxon>
        <taxon>Eurotiomycetidae</taxon>
        <taxon>Eurotiales</taxon>
        <taxon>Trichocomaceae</taxon>
        <taxon>Talaromyces</taxon>
        <taxon>Talaromyces sect. Talaromyces</taxon>
    </lineage>
</organism>
<evidence type="ECO:0000313" key="4">
    <source>
        <dbReference type="EMBL" id="KFX51837.1"/>
    </source>
</evidence>
<sequence length="402" mass="45034">MTTPDAFRDAEHFADVSGIPDVADFDDLEQPLTPAQQDLRQKAQRKAKIALIDRLLRELDIVIYCELAALYYMDCTFFLFALRVIIQLIFFTPKAPPFEPTRSQPYIGAIFGSNFLCAFLHILAIHPSAGEETRGYLHGGLFIDFVGQKAPVSRIRLVIFDFLIMLIHLVMLGLILERVRTDVNRKSTPNGESQVTPTGMENDTNPEQDHDAEERGVLRNETSNDEPSEEPQDSSLERTALLAEPDEDGSSPATRHGHPLDTFVSGEALVLDMGLFETIRDQWRHNTGNRPRTAFTPSQETTTFLREHLGRQPQKDVEIGSSRIIKVGSGVGSAEQKQISTHVSSIDSGHVIIFIEQKRLFPFGQEQPQAWVQKETEVGGLHVTTVDAFEAMTVLKRRANLS</sequence>
<feature type="region of interest" description="Disordered" evidence="1">
    <location>
        <begin position="185"/>
        <end position="236"/>
    </location>
</feature>
<feature type="compositionally biased region" description="Acidic residues" evidence="1">
    <location>
        <begin position="223"/>
        <end position="232"/>
    </location>
</feature>
<proteinExistence type="predicted"/>
<feature type="transmembrane region" description="Helical" evidence="2">
    <location>
        <begin position="61"/>
        <end position="86"/>
    </location>
</feature>
<feature type="compositionally biased region" description="Polar residues" evidence="1">
    <location>
        <begin position="186"/>
        <end position="205"/>
    </location>
</feature>
<feature type="transmembrane region" description="Helical" evidence="2">
    <location>
        <begin position="157"/>
        <end position="176"/>
    </location>
</feature>
<dbReference type="Pfam" id="PF08508">
    <property type="entry name" value="DUF1746"/>
    <property type="match status" value="1"/>
</dbReference>
<dbReference type="GO" id="GO:0032933">
    <property type="term" value="P:SREBP signaling pathway"/>
    <property type="evidence" value="ECO:0007669"/>
    <property type="project" value="InterPro"/>
</dbReference>
<dbReference type="InterPro" id="IPR013715">
    <property type="entry name" value="DUF1746"/>
</dbReference>